<sequence length="317" mass="36240">MCTYNGIQYLAQQLTSLLMQNRMPDQVTIFDDCSDDGTWEYLQTWVAGVSIPVALHRNVTRQGVVKNFESATRTLNTDVIFLCDQDDVWLDSKIDLILKVFESDPNVFLVHTDAQLIDEGANDLGVSLFNALGLTQSERRRIQTGDAFSVLCRRNLVTGATAAFRRELLHLALPFPNCWLHDEWLAILAAATGRVVILDAPTIQYRQHARNVVGVAVPSFKHNMQRFFRLFRLSPGDFQTKSVERATVLLERLRILPTVPPEYMTVMNEAVSHARFRSSLPLNPIWRLWAVLCESRTGRYRQFSRGYRGVLRDVLNR</sequence>
<comment type="caution">
    <text evidence="2">The sequence shown here is derived from an EMBL/GenBank/DDBJ whole genome shotgun (WGS) entry which is preliminary data.</text>
</comment>
<dbReference type="EMBL" id="JBHRTP010000072">
    <property type="protein sequence ID" value="MFC3110332.1"/>
    <property type="molecule type" value="Genomic_DNA"/>
</dbReference>
<gene>
    <name evidence="2" type="ORF">ACFOFO_20595</name>
</gene>
<dbReference type="RefSeq" id="WP_390332655.1">
    <property type="nucleotide sequence ID" value="NZ_JBHRTP010000072.1"/>
</dbReference>
<name>A0ABV7F5V2_9BURK</name>
<accession>A0ABV7F5V2</accession>
<dbReference type="Pfam" id="PF00535">
    <property type="entry name" value="Glycos_transf_2"/>
    <property type="match status" value="1"/>
</dbReference>
<evidence type="ECO:0000313" key="2">
    <source>
        <dbReference type="EMBL" id="MFC3110332.1"/>
    </source>
</evidence>
<evidence type="ECO:0000313" key="3">
    <source>
        <dbReference type="Proteomes" id="UP001595530"/>
    </source>
</evidence>
<protein>
    <submittedName>
        <fullName evidence="2">Glycosyltransferase family 2 protein</fullName>
    </submittedName>
</protein>
<organism evidence="2 3">
    <name type="scientific">Undibacterium arcticum</name>
    <dbReference type="NCBI Taxonomy" id="1762892"/>
    <lineage>
        <taxon>Bacteria</taxon>
        <taxon>Pseudomonadati</taxon>
        <taxon>Pseudomonadota</taxon>
        <taxon>Betaproteobacteria</taxon>
        <taxon>Burkholderiales</taxon>
        <taxon>Oxalobacteraceae</taxon>
        <taxon>Undibacterium</taxon>
    </lineage>
</organism>
<dbReference type="Proteomes" id="UP001595530">
    <property type="component" value="Unassembled WGS sequence"/>
</dbReference>
<proteinExistence type="predicted"/>
<keyword evidence="3" id="KW-1185">Reference proteome</keyword>
<dbReference type="InterPro" id="IPR001173">
    <property type="entry name" value="Glyco_trans_2-like"/>
</dbReference>
<dbReference type="SUPFAM" id="SSF53448">
    <property type="entry name" value="Nucleotide-diphospho-sugar transferases"/>
    <property type="match status" value="1"/>
</dbReference>
<dbReference type="InterPro" id="IPR029044">
    <property type="entry name" value="Nucleotide-diphossugar_trans"/>
</dbReference>
<dbReference type="Gene3D" id="3.90.550.10">
    <property type="entry name" value="Spore Coat Polysaccharide Biosynthesis Protein SpsA, Chain A"/>
    <property type="match status" value="1"/>
</dbReference>
<evidence type="ECO:0000259" key="1">
    <source>
        <dbReference type="Pfam" id="PF00535"/>
    </source>
</evidence>
<dbReference type="CDD" id="cd04196">
    <property type="entry name" value="GT_2_like_d"/>
    <property type="match status" value="1"/>
</dbReference>
<feature type="domain" description="Glycosyltransferase 2-like" evidence="1">
    <location>
        <begin position="1"/>
        <end position="169"/>
    </location>
</feature>
<reference evidence="3" key="1">
    <citation type="journal article" date="2019" name="Int. J. Syst. Evol. Microbiol.">
        <title>The Global Catalogue of Microorganisms (GCM) 10K type strain sequencing project: providing services to taxonomists for standard genome sequencing and annotation.</title>
        <authorList>
            <consortium name="The Broad Institute Genomics Platform"/>
            <consortium name="The Broad Institute Genome Sequencing Center for Infectious Disease"/>
            <person name="Wu L."/>
            <person name="Ma J."/>
        </authorList>
    </citation>
    <scope>NUCLEOTIDE SEQUENCE [LARGE SCALE GENOMIC DNA]</scope>
    <source>
        <strain evidence="3">KCTC 42986</strain>
    </source>
</reference>
<dbReference type="PANTHER" id="PTHR22916">
    <property type="entry name" value="GLYCOSYLTRANSFERASE"/>
    <property type="match status" value="1"/>
</dbReference>
<dbReference type="PANTHER" id="PTHR22916:SF3">
    <property type="entry name" value="UDP-GLCNAC:BETAGAL BETA-1,3-N-ACETYLGLUCOSAMINYLTRANSFERASE-LIKE PROTEIN 1"/>
    <property type="match status" value="1"/>
</dbReference>